<sequence length="141" mass="15619">MRKDCARFSSRRSDRLLYYAEEDLKAGWSDADVRASVARILEIQRSVEQAGKRFVFVLAPDKSAVYSTCFVEARPGSRAPRINELLIAAGVNAPDMTAEYERRINTVVDLYNPDDTHWSNAGHVLAGQTVARFVGGGKSVP</sequence>
<protein>
    <recommendedName>
        <fullName evidence="7">AlgX/AlgJ SGNH hydrolase-like domain-containing protein</fullName>
    </recommendedName>
</protein>
<evidence type="ECO:0000256" key="1">
    <source>
        <dbReference type="ARBA" id="ARBA00004418"/>
    </source>
</evidence>
<evidence type="ECO:0000256" key="5">
    <source>
        <dbReference type="ARBA" id="ARBA00022764"/>
    </source>
</evidence>
<evidence type="ECO:0000313" key="8">
    <source>
        <dbReference type="EMBL" id="NNU43680.1"/>
    </source>
</evidence>
<dbReference type="GO" id="GO:0016740">
    <property type="term" value="F:transferase activity"/>
    <property type="evidence" value="ECO:0007669"/>
    <property type="project" value="UniProtKB-KW"/>
</dbReference>
<keyword evidence="6" id="KW-0016">Alginate biosynthesis</keyword>
<comment type="pathway">
    <text evidence="2">Glycan biosynthesis; alginate biosynthesis.</text>
</comment>
<accession>A0A849K848</accession>
<proteinExistence type="predicted"/>
<dbReference type="InterPro" id="IPR031811">
    <property type="entry name" value="ALGX/ALGJ_SGNH-like"/>
</dbReference>
<comment type="subcellular location">
    <subcellularLocation>
        <location evidence="1">Periplasm</location>
    </subcellularLocation>
</comment>
<dbReference type="Proteomes" id="UP000552954">
    <property type="component" value="Unassembled WGS sequence"/>
</dbReference>
<evidence type="ECO:0000256" key="3">
    <source>
        <dbReference type="ARBA" id="ARBA00022679"/>
    </source>
</evidence>
<gene>
    <name evidence="8" type="ORF">HK415_11725</name>
</gene>
<evidence type="ECO:0000313" key="9">
    <source>
        <dbReference type="Proteomes" id="UP000552954"/>
    </source>
</evidence>
<keyword evidence="3" id="KW-0808">Transferase</keyword>
<evidence type="ECO:0000256" key="4">
    <source>
        <dbReference type="ARBA" id="ARBA00022729"/>
    </source>
</evidence>
<keyword evidence="4" id="KW-0732">Signal</keyword>
<reference evidence="8 9" key="1">
    <citation type="submission" date="2020-05" db="EMBL/GenBank/DDBJ databases">
        <authorList>
            <person name="Khan S.A."/>
            <person name="Jeon C.O."/>
            <person name="Chun B.H."/>
        </authorList>
    </citation>
    <scope>NUCLEOTIDE SEQUENCE [LARGE SCALE GENOMIC DNA]</scope>
    <source>
        <strain evidence="8 9">B156</strain>
    </source>
</reference>
<keyword evidence="5" id="KW-0574">Periplasm</keyword>
<dbReference type="AlphaFoldDB" id="A0A849K848"/>
<dbReference type="GO" id="GO:0042597">
    <property type="term" value="C:periplasmic space"/>
    <property type="evidence" value="ECO:0007669"/>
    <property type="project" value="UniProtKB-SubCell"/>
</dbReference>
<evidence type="ECO:0000256" key="2">
    <source>
        <dbReference type="ARBA" id="ARBA00005182"/>
    </source>
</evidence>
<comment type="caution">
    <text evidence="8">The sequence shown here is derived from an EMBL/GenBank/DDBJ whole genome shotgun (WGS) entry which is preliminary data.</text>
</comment>
<dbReference type="GO" id="GO:0042121">
    <property type="term" value="P:alginic acid biosynthetic process"/>
    <property type="evidence" value="ECO:0007669"/>
    <property type="project" value="UniProtKB-UniPathway"/>
</dbReference>
<organism evidence="8 9">
    <name type="scientific">Ramlibacter montanisoli</name>
    <dbReference type="NCBI Taxonomy" id="2732512"/>
    <lineage>
        <taxon>Bacteria</taxon>
        <taxon>Pseudomonadati</taxon>
        <taxon>Pseudomonadota</taxon>
        <taxon>Betaproteobacteria</taxon>
        <taxon>Burkholderiales</taxon>
        <taxon>Comamonadaceae</taxon>
        <taxon>Ramlibacter</taxon>
    </lineage>
</organism>
<dbReference type="RefSeq" id="WP_171559337.1">
    <property type="nucleotide sequence ID" value="NZ_JABFCS010000001.1"/>
</dbReference>
<evidence type="ECO:0000259" key="7">
    <source>
        <dbReference type="Pfam" id="PF16822"/>
    </source>
</evidence>
<dbReference type="EMBL" id="JABFCS010000001">
    <property type="protein sequence ID" value="NNU43680.1"/>
    <property type="molecule type" value="Genomic_DNA"/>
</dbReference>
<name>A0A849K848_9BURK</name>
<dbReference type="SUPFAM" id="SSF52266">
    <property type="entry name" value="SGNH hydrolase"/>
    <property type="match status" value="1"/>
</dbReference>
<reference evidence="8 9" key="2">
    <citation type="submission" date="2020-06" db="EMBL/GenBank/DDBJ databases">
        <title>Ramlibacter rhizophilus sp. nov., isolated from rhizosphere soil of national flower Mugunghwa from South Korea.</title>
        <authorList>
            <person name="Zheng-Fei Y."/>
            <person name="Huan T."/>
        </authorList>
    </citation>
    <scope>NUCLEOTIDE SEQUENCE [LARGE SCALE GENOMIC DNA]</scope>
    <source>
        <strain evidence="8 9">B156</strain>
    </source>
</reference>
<evidence type="ECO:0000256" key="6">
    <source>
        <dbReference type="ARBA" id="ARBA00022841"/>
    </source>
</evidence>
<keyword evidence="9" id="KW-1185">Reference proteome</keyword>
<dbReference type="UniPathway" id="UPA00286"/>
<dbReference type="Pfam" id="PF16822">
    <property type="entry name" value="ALGX"/>
    <property type="match status" value="1"/>
</dbReference>
<feature type="domain" description="AlgX/AlgJ SGNH hydrolase-like" evidence="7">
    <location>
        <begin position="15"/>
        <end position="134"/>
    </location>
</feature>